<dbReference type="EMBL" id="JAYMYQ010000007">
    <property type="protein sequence ID" value="KAK7320729.1"/>
    <property type="molecule type" value="Genomic_DNA"/>
</dbReference>
<evidence type="ECO:0000313" key="1">
    <source>
        <dbReference type="EMBL" id="KAK7320729.1"/>
    </source>
</evidence>
<proteinExistence type="predicted"/>
<reference evidence="1 2" key="1">
    <citation type="submission" date="2024-01" db="EMBL/GenBank/DDBJ databases">
        <title>The genomes of 5 underutilized Papilionoideae crops provide insights into root nodulation and disease resistanc.</title>
        <authorList>
            <person name="Jiang F."/>
        </authorList>
    </citation>
    <scope>NUCLEOTIDE SEQUENCE [LARGE SCALE GENOMIC DNA]</scope>
    <source>
        <strain evidence="1">LVBAO_FW01</strain>
        <tissue evidence="1">Leaves</tissue>
    </source>
</reference>
<keyword evidence="2" id="KW-1185">Reference proteome</keyword>
<protein>
    <submittedName>
        <fullName evidence="1">Uncharacterized protein</fullName>
    </submittedName>
</protein>
<comment type="caution">
    <text evidence="1">The sequence shown here is derived from an EMBL/GenBank/DDBJ whole genome shotgun (WGS) entry which is preliminary data.</text>
</comment>
<sequence>MLENFEKDETKAYFKVEETLPEFMERKKDIECKVAFCTCCNMVLDKVAAKEFKESETRKDYDNTFSLKRKEIAESGFDDDLQDIYGLVSILLTDFEVNDNNMLQVPHHYDSDYDNDEGFTY</sequence>
<organism evidence="1 2">
    <name type="scientific">Canavalia gladiata</name>
    <name type="common">Sword bean</name>
    <name type="synonym">Dolichos gladiatus</name>
    <dbReference type="NCBI Taxonomy" id="3824"/>
    <lineage>
        <taxon>Eukaryota</taxon>
        <taxon>Viridiplantae</taxon>
        <taxon>Streptophyta</taxon>
        <taxon>Embryophyta</taxon>
        <taxon>Tracheophyta</taxon>
        <taxon>Spermatophyta</taxon>
        <taxon>Magnoliopsida</taxon>
        <taxon>eudicotyledons</taxon>
        <taxon>Gunneridae</taxon>
        <taxon>Pentapetalae</taxon>
        <taxon>rosids</taxon>
        <taxon>fabids</taxon>
        <taxon>Fabales</taxon>
        <taxon>Fabaceae</taxon>
        <taxon>Papilionoideae</taxon>
        <taxon>50 kb inversion clade</taxon>
        <taxon>NPAAA clade</taxon>
        <taxon>indigoferoid/millettioid clade</taxon>
        <taxon>Phaseoleae</taxon>
        <taxon>Canavalia</taxon>
    </lineage>
</organism>
<evidence type="ECO:0000313" key="2">
    <source>
        <dbReference type="Proteomes" id="UP001367508"/>
    </source>
</evidence>
<accession>A0AAN9KNU3</accession>
<name>A0AAN9KNU3_CANGL</name>
<dbReference type="AlphaFoldDB" id="A0AAN9KNU3"/>
<gene>
    <name evidence="1" type="ORF">VNO77_30466</name>
</gene>
<dbReference type="Proteomes" id="UP001367508">
    <property type="component" value="Unassembled WGS sequence"/>
</dbReference>